<feature type="non-terminal residue" evidence="2">
    <location>
        <position position="1"/>
    </location>
</feature>
<dbReference type="EMBL" id="AEAH01003121">
    <property type="protein sequence ID" value="EGH34991.1"/>
    <property type="molecule type" value="Genomic_DNA"/>
</dbReference>
<proteinExistence type="predicted"/>
<organism evidence="2 3">
    <name type="scientific">Pseudomonas syringae pv. japonica str. M301072</name>
    <dbReference type="NCBI Taxonomy" id="629262"/>
    <lineage>
        <taxon>Bacteria</taxon>
        <taxon>Pseudomonadati</taxon>
        <taxon>Pseudomonadota</taxon>
        <taxon>Gammaproteobacteria</taxon>
        <taxon>Pseudomonadales</taxon>
        <taxon>Pseudomonadaceae</taxon>
        <taxon>Pseudomonas</taxon>
        <taxon>Pseudomonas syringae</taxon>
    </lineage>
</organism>
<dbReference type="Gene3D" id="2.120.10.30">
    <property type="entry name" value="TolB, C-terminal domain"/>
    <property type="match status" value="1"/>
</dbReference>
<dbReference type="SUPFAM" id="SSF50952">
    <property type="entry name" value="Soluble quinoprotein glucose dehydrogenase"/>
    <property type="match status" value="1"/>
</dbReference>
<feature type="domain" description="Glucose/Sorbosone dehydrogenase" evidence="1">
    <location>
        <begin position="8"/>
        <end position="61"/>
    </location>
</feature>
<evidence type="ECO:0000313" key="2">
    <source>
        <dbReference type="EMBL" id="EGH34991.1"/>
    </source>
</evidence>
<accession>F3FXP9</accession>
<dbReference type="InterPro" id="IPR011042">
    <property type="entry name" value="6-blade_b-propeller_TolB-like"/>
</dbReference>
<protein>
    <submittedName>
        <fullName evidence="2">L-sorbosone dehydrogenase</fullName>
    </submittedName>
</protein>
<dbReference type="AlphaFoldDB" id="F3FXP9"/>
<dbReference type="HOGENOM" id="CLU_2891297_0_0_6"/>
<reference evidence="2 3" key="1">
    <citation type="journal article" date="2011" name="PLoS Pathog.">
        <title>Dynamic evolution of pathogenicity revealed by sequencing and comparative genomics of 19 Pseudomonas syringae isolates.</title>
        <authorList>
            <person name="Baltrus D.A."/>
            <person name="Nishimura M.T."/>
            <person name="Romanchuk A."/>
            <person name="Chang J.H."/>
            <person name="Mukhtar M.S."/>
            <person name="Cherkis K."/>
            <person name="Roach J."/>
            <person name="Grant S.R."/>
            <person name="Jones C.D."/>
            <person name="Dangl J.L."/>
        </authorList>
    </citation>
    <scope>NUCLEOTIDE SEQUENCE [LARGE SCALE GENOMIC DNA]</scope>
    <source>
        <strain evidence="3">M301072PT</strain>
    </source>
</reference>
<dbReference type="InterPro" id="IPR012938">
    <property type="entry name" value="Glc/Sorbosone_DH"/>
</dbReference>
<name>F3FXP9_PSESX</name>
<evidence type="ECO:0000313" key="3">
    <source>
        <dbReference type="Proteomes" id="UP000004471"/>
    </source>
</evidence>
<dbReference type="Pfam" id="PF07995">
    <property type="entry name" value="GSDH"/>
    <property type="match status" value="1"/>
</dbReference>
<comment type="caution">
    <text evidence="2">The sequence shown here is derived from an EMBL/GenBank/DDBJ whole genome shotgun (WGS) entry which is preliminary data.</text>
</comment>
<evidence type="ECO:0000259" key="1">
    <source>
        <dbReference type="Pfam" id="PF07995"/>
    </source>
</evidence>
<gene>
    <name evidence="2" type="ORF">PSYJA_40815</name>
</gene>
<dbReference type="Proteomes" id="UP000004471">
    <property type="component" value="Unassembled WGS sequence"/>
</dbReference>
<sequence length="62" mass="6677">DAATGAHKPYATGLRNPTALAIQPGTGQLWTVVNERDELGPDLVPDYLTSVKEGAFYGWPYS</sequence>
<dbReference type="InterPro" id="IPR011041">
    <property type="entry name" value="Quinoprot_gluc/sorb_DH_b-prop"/>
</dbReference>
<feature type="non-terminal residue" evidence="2">
    <location>
        <position position="62"/>
    </location>
</feature>